<keyword evidence="3" id="KW-1185">Reference proteome</keyword>
<name>S3CSQ7_GLAL2</name>
<evidence type="ECO:0000313" key="3">
    <source>
        <dbReference type="Proteomes" id="UP000016922"/>
    </source>
</evidence>
<accession>S3CSQ7</accession>
<feature type="region of interest" description="Disordered" evidence="1">
    <location>
        <begin position="255"/>
        <end position="422"/>
    </location>
</feature>
<dbReference type="KEGG" id="glz:GLAREA_00627"/>
<gene>
    <name evidence="2" type="ORF">GLAREA_00627</name>
</gene>
<dbReference type="HOGENOM" id="CLU_480623_0_0_1"/>
<dbReference type="EMBL" id="KE145367">
    <property type="protein sequence ID" value="EPE29467.1"/>
    <property type="molecule type" value="Genomic_DNA"/>
</dbReference>
<feature type="region of interest" description="Disordered" evidence="1">
    <location>
        <begin position="529"/>
        <end position="567"/>
    </location>
</feature>
<proteinExistence type="predicted"/>
<reference evidence="2 3" key="1">
    <citation type="journal article" date="2013" name="BMC Genomics">
        <title>Genomics-driven discovery of the pneumocandin biosynthetic gene cluster in the fungus Glarea lozoyensis.</title>
        <authorList>
            <person name="Chen L."/>
            <person name="Yue Q."/>
            <person name="Zhang X."/>
            <person name="Xiang M."/>
            <person name="Wang C."/>
            <person name="Li S."/>
            <person name="Che Y."/>
            <person name="Ortiz-Lopez F.J."/>
            <person name="Bills G.F."/>
            <person name="Liu X."/>
            <person name="An Z."/>
        </authorList>
    </citation>
    <scope>NUCLEOTIDE SEQUENCE [LARGE SCALE GENOMIC DNA]</scope>
    <source>
        <strain evidence="3">ATCC 20868 / MF5171</strain>
    </source>
</reference>
<evidence type="ECO:0000313" key="2">
    <source>
        <dbReference type="EMBL" id="EPE29467.1"/>
    </source>
</evidence>
<dbReference type="GeneID" id="19459685"/>
<feature type="compositionally biased region" description="Polar residues" evidence="1">
    <location>
        <begin position="342"/>
        <end position="360"/>
    </location>
</feature>
<feature type="compositionally biased region" description="Polar residues" evidence="1">
    <location>
        <begin position="303"/>
        <end position="330"/>
    </location>
</feature>
<dbReference type="RefSeq" id="XP_008083576.1">
    <property type="nucleotide sequence ID" value="XM_008085385.1"/>
</dbReference>
<dbReference type="Proteomes" id="UP000016922">
    <property type="component" value="Unassembled WGS sequence"/>
</dbReference>
<sequence>MSPSAGNQKSNPWTVPYFHLPDQEEDLEFRRYLQINDDRLRYLNTPRPNQRRQPSPLRSLGYYRVMAEDAGKDADEAVAAALAERANAKERLGPNLHPDANLAFYENRKDGKGEPRGHTQWNLKLFRIGFNLSDLELDAIEELIADHLFEDGLFCRPFSQFATTIKFHGIECTVKRQFGKILNKQGIPPWWFDFAIRGWVRHVALWMRKSGEGLQDKLQRKKMIVLRGGKKGFLREKPTVAVKRKYKPRAAAVSKSYVEEATDSDEPTDDNVLPPAKRAKTVPFTIQMGDEDDEIEPLPATSLPPTSDTNTTAPLDQTALSDEANRQNIEQVMDSETRDKTSGATRSATPPLANSMQASQTPTTTPPPEKASKVPKKPRGRPPKSEKPAKPSKQPTTRKPRVPKAPKVPKVPKTKTPPPQATTATHLLKNSQLLITVRHKPRLGDVISLLSLLDPEKQAEATGDVGINIKDLRWNSLKNELKEGGLIESENEEELVWVVEGLDFVIGSDRQLGNAVRGLRERTSGGLLRMEIAKKEEKEDEMDKAEKTQDKNPVSNAESPAPNQPES</sequence>
<feature type="compositionally biased region" description="Acidic residues" evidence="1">
    <location>
        <begin position="260"/>
        <end position="269"/>
    </location>
</feature>
<organism evidence="2 3">
    <name type="scientific">Glarea lozoyensis (strain ATCC 20868 / MF5171)</name>
    <dbReference type="NCBI Taxonomy" id="1116229"/>
    <lineage>
        <taxon>Eukaryota</taxon>
        <taxon>Fungi</taxon>
        <taxon>Dikarya</taxon>
        <taxon>Ascomycota</taxon>
        <taxon>Pezizomycotina</taxon>
        <taxon>Leotiomycetes</taxon>
        <taxon>Helotiales</taxon>
        <taxon>Helotiaceae</taxon>
        <taxon>Glarea</taxon>
    </lineage>
</organism>
<dbReference type="AlphaFoldDB" id="S3CSQ7"/>
<dbReference type="OrthoDB" id="10472715at2759"/>
<evidence type="ECO:0000256" key="1">
    <source>
        <dbReference type="SAM" id="MobiDB-lite"/>
    </source>
</evidence>
<feature type="compositionally biased region" description="Basic residues" evidence="1">
    <location>
        <begin position="373"/>
        <end position="382"/>
    </location>
</feature>
<protein>
    <submittedName>
        <fullName evidence="2">Uncharacterized protein</fullName>
    </submittedName>
</protein>